<protein>
    <submittedName>
        <fullName evidence="1">Myosin motor domain-containing protein</fullName>
    </submittedName>
</protein>
<organism evidence="1">
    <name type="scientific">Mesocestoides corti</name>
    <name type="common">Flatworm</name>
    <dbReference type="NCBI Taxonomy" id="53468"/>
    <lineage>
        <taxon>Eukaryota</taxon>
        <taxon>Metazoa</taxon>
        <taxon>Spiralia</taxon>
        <taxon>Lophotrochozoa</taxon>
        <taxon>Platyhelminthes</taxon>
        <taxon>Cestoda</taxon>
        <taxon>Eucestoda</taxon>
        <taxon>Cyclophyllidea</taxon>
        <taxon>Mesocestoididae</taxon>
        <taxon>Mesocestoides</taxon>
    </lineage>
</organism>
<evidence type="ECO:0000313" key="1">
    <source>
        <dbReference type="WBParaSite" id="MCU_014328-RA"/>
    </source>
</evidence>
<accession>A0A5K3G782</accession>
<reference evidence="1" key="1">
    <citation type="submission" date="2019-11" db="UniProtKB">
        <authorList>
            <consortium name="WormBaseParasite"/>
        </authorList>
    </citation>
    <scope>IDENTIFICATION</scope>
</reference>
<name>A0A5K3G782_MESCO</name>
<proteinExistence type="predicted"/>
<dbReference type="WBParaSite" id="MCU_014328-RA">
    <property type="protein sequence ID" value="MCU_014328-RA"/>
    <property type="gene ID" value="MCU_014328"/>
</dbReference>
<dbReference type="AlphaFoldDB" id="A0A5K3G782"/>
<sequence>KYLINLTGQEFPLKNNLELTRILRVLKNANLIQQDRFFYSRRAWRSPPHGIALYAGAVH</sequence>